<protein>
    <recommendedName>
        <fullName evidence="4">Transmembrane protein</fullName>
    </recommendedName>
</protein>
<proteinExistence type="predicted"/>
<accession>A0A8S1W7B1</accession>
<dbReference type="AlphaFoldDB" id="A0A8S1W7B1"/>
<feature type="transmembrane region" description="Helical" evidence="1">
    <location>
        <begin position="247"/>
        <end position="264"/>
    </location>
</feature>
<evidence type="ECO:0008006" key="4">
    <source>
        <dbReference type="Google" id="ProtNLM"/>
    </source>
</evidence>
<name>A0A8S1W7B1_9CILI</name>
<feature type="transmembrane region" description="Helical" evidence="1">
    <location>
        <begin position="276"/>
        <end position="296"/>
    </location>
</feature>
<evidence type="ECO:0000256" key="1">
    <source>
        <dbReference type="SAM" id="Phobius"/>
    </source>
</evidence>
<keyword evidence="3" id="KW-1185">Reference proteome</keyword>
<evidence type="ECO:0000313" key="2">
    <source>
        <dbReference type="EMBL" id="CAD8183719.1"/>
    </source>
</evidence>
<reference evidence="2" key="1">
    <citation type="submission" date="2021-01" db="EMBL/GenBank/DDBJ databases">
        <authorList>
            <consortium name="Genoscope - CEA"/>
            <person name="William W."/>
        </authorList>
    </citation>
    <scope>NUCLEOTIDE SEQUENCE</scope>
</reference>
<keyword evidence="1" id="KW-1133">Transmembrane helix</keyword>
<feature type="transmembrane region" description="Helical" evidence="1">
    <location>
        <begin position="317"/>
        <end position="337"/>
    </location>
</feature>
<keyword evidence="1" id="KW-0472">Membrane</keyword>
<keyword evidence="1" id="KW-0812">Transmembrane</keyword>
<comment type="caution">
    <text evidence="2">The sequence shown here is derived from an EMBL/GenBank/DDBJ whole genome shotgun (WGS) entry which is preliminary data.</text>
</comment>
<evidence type="ECO:0000313" key="3">
    <source>
        <dbReference type="Proteomes" id="UP000689195"/>
    </source>
</evidence>
<dbReference type="EMBL" id="CAJJDO010000081">
    <property type="protein sequence ID" value="CAD8183719.1"/>
    <property type="molecule type" value="Genomic_DNA"/>
</dbReference>
<sequence>MLTKISQSSTLNQQNQLKQQNYLNEQQLSQIVTKIEIVQRPLASGESLEIKQNGIPLINKFKEWFRQAFFHHYAIILNTIQNGQFILHQLKEGFTSKEITDEQRQKEYYTVYGSYDSSQLVKQFTVKELQDQNPQEYSVVSNSCIHYVNRVIDLINQNLKDVNTHVLERIEQKNLIAMARTFIQNAYQAVKQQKIKETLKQKLKNPTLHNEMLYELIRSSKNQNKMQIFGNCVIIAIAQILNELTNLIKPLSVLMITFGLYFIWSQSDESIFQKCVKSLHLLFFSLIGMPLLRYLCDFISDLCKKLQIIKIGTRETLFIGGCTITGVIGGAFIKYGYMPNPITSLSNQIATLQNNCQYLKPAVEITAAYISGREQVCISGCAYATELCSVSSSNKLYSDQICTLIESKETQPFFSGLYEKICNSKVVKTISTESNSNSFIKKIKTGAGILYESVCAKIPIVKQFLITQASNPIVVGGLVGFGIGTYLIYKYWKLRNQN</sequence>
<organism evidence="2 3">
    <name type="scientific">Paramecium pentaurelia</name>
    <dbReference type="NCBI Taxonomy" id="43138"/>
    <lineage>
        <taxon>Eukaryota</taxon>
        <taxon>Sar</taxon>
        <taxon>Alveolata</taxon>
        <taxon>Ciliophora</taxon>
        <taxon>Intramacronucleata</taxon>
        <taxon>Oligohymenophorea</taxon>
        <taxon>Peniculida</taxon>
        <taxon>Parameciidae</taxon>
        <taxon>Paramecium</taxon>
    </lineage>
</organism>
<dbReference type="Proteomes" id="UP000689195">
    <property type="component" value="Unassembled WGS sequence"/>
</dbReference>
<dbReference type="OrthoDB" id="313124at2759"/>
<feature type="transmembrane region" description="Helical" evidence="1">
    <location>
        <begin position="473"/>
        <end position="492"/>
    </location>
</feature>
<gene>
    <name evidence="2" type="ORF">PPENT_87.1.T0810142</name>
</gene>